<dbReference type="GO" id="GO:0005829">
    <property type="term" value="C:cytosol"/>
    <property type="evidence" value="ECO:0007669"/>
    <property type="project" value="TreeGrafter"/>
</dbReference>
<dbReference type="InterPro" id="IPR010930">
    <property type="entry name" value="Flg_bb/hook_C_dom"/>
</dbReference>
<comment type="similarity">
    <text evidence="2 5">Belongs to the flagella basal body rod proteins family.</text>
</comment>
<dbReference type="OrthoDB" id="8372879at2"/>
<reference evidence="12" key="1">
    <citation type="submission" date="2008-01" db="EMBL/GenBank/DDBJ databases">
        <title>Complete sequence of chromosome of Caulobacter sp. K31.</title>
        <authorList>
            <consortium name="US DOE Joint Genome Institute"/>
            <person name="Copeland A."/>
            <person name="Lucas S."/>
            <person name="Lapidus A."/>
            <person name="Barry K."/>
            <person name="Glavina del Rio T."/>
            <person name="Dalin E."/>
            <person name="Tice H."/>
            <person name="Pitluck S."/>
            <person name="Bruce D."/>
            <person name="Goodwin L."/>
            <person name="Thompson L.S."/>
            <person name="Brettin T."/>
            <person name="Detter J.C."/>
            <person name="Han C."/>
            <person name="Schmutz J."/>
            <person name="Larimer F."/>
            <person name="Land M."/>
            <person name="Hauser L."/>
            <person name="Kyrpides N."/>
            <person name="Kim E."/>
            <person name="Stephens C."/>
            <person name="Richardson P."/>
        </authorList>
    </citation>
    <scope>NUCLEOTIDE SEQUENCE [LARGE SCALE GENOMIC DNA]</scope>
    <source>
        <strain evidence="12">K31</strain>
    </source>
</reference>
<dbReference type="InterPro" id="IPR001444">
    <property type="entry name" value="Flag_bb_rod_N"/>
</dbReference>
<evidence type="ECO:0000259" key="8">
    <source>
        <dbReference type="Pfam" id="PF06429"/>
    </source>
</evidence>
<dbReference type="Pfam" id="PF06429">
    <property type="entry name" value="Flg_bbr_C"/>
    <property type="match status" value="1"/>
</dbReference>
<dbReference type="InterPro" id="IPR011491">
    <property type="entry name" value="FlgE_D2"/>
</dbReference>
<sequence precursor="true">MSINSAMLAGVSGLISNSSALAAISDNIANVNTVGYKRSSANFSTLVTAQSKSATYSAGGVKAQTHQFVSQQGLTQSTTSNLDLSIAGSGFFVGTEKPEGLTATDTRSFTRAGSFQLDNLGYLKNDAGLYLQGWLADPVTGTITPDPSDLTQLSSINVGTVGGTAEKTTRIGVNANLRSEQPVSAAANAVATKTAVIDSGGATNNYSVYYSPTGTGNQYQVEIRKAGVAVSTGTATFDPVTGNLLSTTLPGTPPNLNIGGGNTVTQTQLGLNNKTDAVSSGAYDPTTRSMSDYALDNTTGVKPDFEIQIPVSDSKGGQRTITLSLLKGPGPNEWFAELRAKPGDLDNNANGQIASGKVTFTTDGKLASVGNLFGGVTPTAISIGASDPLAVGTAPRWADGLGIDAQNLQVDLASASGGLTQYNSQSVVQSVNTNGTAFGNLTNIEVDDKGYVSAIFDNGVTRRIAQVAIATFSNPNGLKGVNGNAYRVTNESGTYSLKTPGGGGAGSIAPSTLEASTVDLSTEFTGLITTQRAYSASSKIITTADQMLEELLSIKR</sequence>
<dbReference type="GO" id="GO:0071978">
    <property type="term" value="P:bacterial-type flagellum-dependent swarming motility"/>
    <property type="evidence" value="ECO:0007669"/>
    <property type="project" value="TreeGrafter"/>
</dbReference>
<dbReference type="EMBL" id="CP000927">
    <property type="protein sequence ID" value="ABZ70140.1"/>
    <property type="molecule type" value="Genomic_DNA"/>
</dbReference>
<comment type="subcellular location">
    <subcellularLocation>
        <location evidence="1 5">Bacterial flagellum basal body</location>
    </subcellularLocation>
</comment>
<evidence type="ECO:0000256" key="4">
    <source>
        <dbReference type="ARBA" id="ARBA00023143"/>
    </source>
</evidence>
<feature type="domain" description="Flagellar hook protein FlgE/F/G-like D1" evidence="11">
    <location>
        <begin position="86"/>
        <end position="161"/>
    </location>
</feature>
<dbReference type="InterPro" id="IPR053967">
    <property type="entry name" value="LlgE_F_G-like_D1"/>
</dbReference>
<evidence type="ECO:0000313" key="12">
    <source>
        <dbReference type="EMBL" id="ABZ70140.1"/>
    </source>
</evidence>
<dbReference type="GO" id="GO:0009424">
    <property type="term" value="C:bacterial-type flagellum hook"/>
    <property type="evidence" value="ECO:0007669"/>
    <property type="project" value="TreeGrafter"/>
</dbReference>
<evidence type="ECO:0000256" key="2">
    <source>
        <dbReference type="ARBA" id="ARBA00009677"/>
    </source>
</evidence>
<evidence type="ECO:0000259" key="11">
    <source>
        <dbReference type="Pfam" id="PF22692"/>
    </source>
</evidence>
<dbReference type="InterPro" id="IPR055069">
    <property type="entry name" value="FlgE_third"/>
</dbReference>
<protein>
    <recommendedName>
        <fullName evidence="3 5">Flagellar hook protein FlgE</fullName>
    </recommendedName>
</protein>
<dbReference type="InterPro" id="IPR037058">
    <property type="entry name" value="Falgellar_hook_FlgE_sf"/>
</dbReference>
<feature type="domain" description="Flagellar basal body rod protein N-terminal" evidence="7">
    <location>
        <begin position="7"/>
        <end position="37"/>
    </location>
</feature>
<dbReference type="InterPro" id="IPR037925">
    <property type="entry name" value="FlgE/F/G-like"/>
</dbReference>
<keyword evidence="6" id="KW-0732">Signal</keyword>
<dbReference type="PANTHER" id="PTHR30435:SF1">
    <property type="entry name" value="FLAGELLAR HOOK PROTEIN FLGE"/>
    <property type="match status" value="1"/>
</dbReference>
<evidence type="ECO:0000256" key="5">
    <source>
        <dbReference type="RuleBase" id="RU362116"/>
    </source>
</evidence>
<dbReference type="AlphaFoldDB" id="B0SWE3"/>
<feature type="chain" id="PRO_5002755212" description="Flagellar hook protein FlgE" evidence="6">
    <location>
        <begin position="23"/>
        <end position="556"/>
    </location>
</feature>
<organism evidence="12">
    <name type="scientific">Caulobacter sp. (strain K31)</name>
    <dbReference type="NCBI Taxonomy" id="366602"/>
    <lineage>
        <taxon>Bacteria</taxon>
        <taxon>Pseudomonadati</taxon>
        <taxon>Pseudomonadota</taxon>
        <taxon>Alphaproteobacteria</taxon>
        <taxon>Caulobacterales</taxon>
        <taxon>Caulobacteraceae</taxon>
        <taxon>Caulobacter</taxon>
    </lineage>
</organism>
<dbReference type="SUPFAM" id="SSF117143">
    <property type="entry name" value="Flagellar hook protein flgE"/>
    <property type="match status" value="2"/>
</dbReference>
<feature type="domain" description="Flagellar basal-body/hook protein C-terminal" evidence="8">
    <location>
        <begin position="512"/>
        <end position="553"/>
    </location>
</feature>
<evidence type="ECO:0000256" key="6">
    <source>
        <dbReference type="SAM" id="SignalP"/>
    </source>
</evidence>
<comment type="function">
    <text evidence="5">A flexible structure which links the flagellar filament to the drive apparatus in the basal body.</text>
</comment>
<dbReference type="Pfam" id="PF22692">
    <property type="entry name" value="LlgE_F_G_D1"/>
    <property type="match status" value="1"/>
</dbReference>
<name>B0SWE3_CAUSK</name>
<dbReference type="KEGG" id="cak:Caul_1010"/>
<dbReference type="PANTHER" id="PTHR30435">
    <property type="entry name" value="FLAGELLAR PROTEIN"/>
    <property type="match status" value="1"/>
</dbReference>
<dbReference type="InterPro" id="IPR020013">
    <property type="entry name" value="Flagellar_FlgE/F/G"/>
</dbReference>
<evidence type="ECO:0000259" key="10">
    <source>
        <dbReference type="Pfam" id="PF22367"/>
    </source>
</evidence>
<feature type="signal peptide" evidence="6">
    <location>
        <begin position="1"/>
        <end position="22"/>
    </location>
</feature>
<feature type="domain" description="Flagellar hook protein FlgE D2" evidence="9">
    <location>
        <begin position="307"/>
        <end position="435"/>
    </location>
</feature>
<dbReference type="Gene3D" id="2.60.98.20">
    <property type="entry name" value="Flagellar hook protein FlgE"/>
    <property type="match status" value="1"/>
</dbReference>
<dbReference type="InterPro" id="IPR019776">
    <property type="entry name" value="Flagellar_basal_body_rod_CS"/>
</dbReference>
<dbReference type="STRING" id="366602.Caul_1010"/>
<dbReference type="Pfam" id="PF22367">
    <property type="entry name" value="FlgE_3rd"/>
    <property type="match status" value="1"/>
</dbReference>
<accession>B0SWE3</accession>
<proteinExistence type="inferred from homology"/>
<evidence type="ECO:0000256" key="3">
    <source>
        <dbReference type="ARBA" id="ARBA00019015"/>
    </source>
</evidence>
<dbReference type="eggNOG" id="COG1749">
    <property type="taxonomic scope" value="Bacteria"/>
</dbReference>
<feature type="domain" description="Flagellar hook protein FlgE third" evidence="10">
    <location>
        <begin position="182"/>
        <end position="285"/>
    </location>
</feature>
<evidence type="ECO:0000259" key="7">
    <source>
        <dbReference type="Pfam" id="PF00460"/>
    </source>
</evidence>
<dbReference type="NCBIfam" id="TIGR03506">
    <property type="entry name" value="FlgEFG_subfam"/>
    <property type="match status" value="2"/>
</dbReference>
<evidence type="ECO:0000259" key="9">
    <source>
        <dbReference type="Pfam" id="PF07559"/>
    </source>
</evidence>
<dbReference type="HOGENOM" id="CLU_013687_2_3_5"/>
<dbReference type="Pfam" id="PF00460">
    <property type="entry name" value="Flg_bb_rod"/>
    <property type="match status" value="1"/>
</dbReference>
<dbReference type="GO" id="GO:0009425">
    <property type="term" value="C:bacterial-type flagellum basal body"/>
    <property type="evidence" value="ECO:0007669"/>
    <property type="project" value="UniProtKB-SubCell"/>
</dbReference>
<gene>
    <name evidence="12" type="ordered locus">Caul_1010</name>
</gene>
<evidence type="ECO:0000256" key="1">
    <source>
        <dbReference type="ARBA" id="ARBA00004117"/>
    </source>
</evidence>
<dbReference type="Pfam" id="PF07559">
    <property type="entry name" value="FlgE_D2"/>
    <property type="match status" value="1"/>
</dbReference>
<dbReference type="NCBIfam" id="NF040922">
    <property type="entry name" value="flgE_Caulobact"/>
    <property type="match status" value="1"/>
</dbReference>
<dbReference type="PROSITE" id="PS00588">
    <property type="entry name" value="FLAGELLA_BB_ROD"/>
    <property type="match status" value="1"/>
</dbReference>
<dbReference type="InterPro" id="IPR053592">
    <property type="entry name" value="Flagellar_basal_body_rod"/>
</dbReference>
<keyword evidence="4 5" id="KW-0975">Bacterial flagellum</keyword>